<feature type="domain" description="MurNAc-LAA" evidence="3">
    <location>
        <begin position="70"/>
        <end position="247"/>
    </location>
</feature>
<feature type="non-terminal residue" evidence="4">
    <location>
        <position position="251"/>
    </location>
</feature>
<feature type="transmembrane region" description="Helical" evidence="2">
    <location>
        <begin position="6"/>
        <end position="25"/>
    </location>
</feature>
<keyword evidence="2" id="KW-0472">Membrane</keyword>
<proteinExistence type="predicted"/>
<dbReference type="PANTHER" id="PTHR30404:SF0">
    <property type="entry name" value="N-ACETYLMURAMOYL-L-ALANINE AMIDASE AMIC"/>
    <property type="match status" value="1"/>
</dbReference>
<dbReference type="GO" id="GO:0008745">
    <property type="term" value="F:N-acetylmuramoyl-L-alanine amidase activity"/>
    <property type="evidence" value="ECO:0007669"/>
    <property type="project" value="InterPro"/>
</dbReference>
<organism evidence="4 5">
    <name type="scientific">Candidatus Terrybacteria bacterium CG10_big_fil_rev_8_21_14_0_10_41_10</name>
    <dbReference type="NCBI Taxonomy" id="1975026"/>
    <lineage>
        <taxon>Bacteria</taxon>
        <taxon>Candidatus Terryibacteriota</taxon>
    </lineage>
</organism>
<evidence type="ECO:0000256" key="1">
    <source>
        <dbReference type="ARBA" id="ARBA00022801"/>
    </source>
</evidence>
<dbReference type="SUPFAM" id="SSF53187">
    <property type="entry name" value="Zn-dependent exopeptidases"/>
    <property type="match status" value="1"/>
</dbReference>
<evidence type="ECO:0000313" key="4">
    <source>
        <dbReference type="EMBL" id="PJE74158.1"/>
    </source>
</evidence>
<dbReference type="InterPro" id="IPR002508">
    <property type="entry name" value="MurNAc-LAA_cat"/>
</dbReference>
<protein>
    <recommendedName>
        <fullName evidence="3">MurNAc-LAA domain-containing protein</fullName>
    </recommendedName>
</protein>
<dbReference type="PANTHER" id="PTHR30404">
    <property type="entry name" value="N-ACETYLMURAMOYL-L-ALANINE AMIDASE"/>
    <property type="match status" value="1"/>
</dbReference>
<gene>
    <name evidence="4" type="ORF">COV02_00005</name>
</gene>
<reference evidence="5" key="1">
    <citation type="submission" date="2017-09" db="EMBL/GenBank/DDBJ databases">
        <title>Depth-based differentiation of microbial function through sediment-hosted aquifers and enrichment of novel symbionts in the deep terrestrial subsurface.</title>
        <authorList>
            <person name="Probst A.J."/>
            <person name="Ladd B."/>
            <person name="Jarett J.K."/>
            <person name="Geller-Mcgrath D.E."/>
            <person name="Sieber C.M.K."/>
            <person name="Emerson J.B."/>
            <person name="Anantharaman K."/>
            <person name="Thomas B.C."/>
            <person name="Malmstrom R."/>
            <person name="Stieglmeier M."/>
            <person name="Klingl A."/>
            <person name="Woyke T."/>
            <person name="Ryan C.M."/>
            <person name="Banfield J.F."/>
        </authorList>
    </citation>
    <scope>NUCLEOTIDE SEQUENCE [LARGE SCALE GENOMIC DNA]</scope>
</reference>
<dbReference type="AlphaFoldDB" id="A0A2M8LC01"/>
<dbReference type="Proteomes" id="UP000230959">
    <property type="component" value="Unassembled WGS sequence"/>
</dbReference>
<dbReference type="Gene3D" id="3.40.630.40">
    <property type="entry name" value="Zn-dependent exopeptidases"/>
    <property type="match status" value="1"/>
</dbReference>
<dbReference type="InterPro" id="IPR050695">
    <property type="entry name" value="N-acetylmuramoyl_amidase_3"/>
</dbReference>
<dbReference type="GO" id="GO:0030288">
    <property type="term" value="C:outer membrane-bounded periplasmic space"/>
    <property type="evidence" value="ECO:0007669"/>
    <property type="project" value="TreeGrafter"/>
</dbReference>
<evidence type="ECO:0000259" key="3">
    <source>
        <dbReference type="Pfam" id="PF01520"/>
    </source>
</evidence>
<dbReference type="Pfam" id="PF01520">
    <property type="entry name" value="Amidase_3"/>
    <property type="match status" value="1"/>
</dbReference>
<accession>A0A2M8LC01</accession>
<name>A0A2M8LC01_9BACT</name>
<evidence type="ECO:0000256" key="2">
    <source>
        <dbReference type="SAM" id="Phobius"/>
    </source>
</evidence>
<evidence type="ECO:0000313" key="5">
    <source>
        <dbReference type="Proteomes" id="UP000230959"/>
    </source>
</evidence>
<comment type="caution">
    <text evidence="4">The sequence shown here is derived from an EMBL/GenBank/DDBJ whole genome shotgun (WGS) entry which is preliminary data.</text>
</comment>
<keyword evidence="1" id="KW-0378">Hydrolase</keyword>
<keyword evidence="2" id="KW-1133">Transmembrane helix</keyword>
<dbReference type="GO" id="GO:0009253">
    <property type="term" value="P:peptidoglycan catabolic process"/>
    <property type="evidence" value="ECO:0007669"/>
    <property type="project" value="InterPro"/>
</dbReference>
<keyword evidence="2" id="KW-0812">Transmembrane</keyword>
<sequence length="251" mass="28797">MKLIKTTVYILLFAGAALSIFLTYYKKSDLLSISPVENILAGVFFIDSITETQLKTTYTLTKKEQDKLNILIVPGHDENVWGAQFNYIKEAELNTELAEDLKNFLEKENGFNIFLARDNNGYNPLLLNYFNENREDIIQFANQYKTMMNTAVQIGLVETSNTVEHNVASEETVIKLYGINKWTNENNIDIVINIHFNDYPGRRYDQRGKYSGFAIYVPESQYSNSKASLALAQPVFNQLKKYLPVSNMPKE</sequence>
<dbReference type="EMBL" id="PFER01000001">
    <property type="protein sequence ID" value="PJE74158.1"/>
    <property type="molecule type" value="Genomic_DNA"/>
</dbReference>